<evidence type="ECO:0000313" key="2">
    <source>
        <dbReference type="EMBL" id="KAF2116374.1"/>
    </source>
</evidence>
<dbReference type="Proteomes" id="UP000799770">
    <property type="component" value="Unassembled WGS sequence"/>
</dbReference>
<dbReference type="EMBL" id="ML977321">
    <property type="protein sequence ID" value="KAF2116374.1"/>
    <property type="molecule type" value="Genomic_DNA"/>
</dbReference>
<dbReference type="PANTHER" id="PTHR36681">
    <property type="entry name" value="NUCLEAR GTPASE, GERMINAL CENTER-ASSOCIATED, TANDEM DUPLICATE 3"/>
    <property type="match status" value="1"/>
</dbReference>
<sequence>MLCTRLTCIRAPHPMKANHLMQRIPGKETASNIHPDLVAHFDKLTKLFDDFYSELESSSSRHDPKSEPRPALPIYHSAFAKVEDSSARLVRDLSTHISHNVDPDAESSYMLERLSAVEVPDYPKPTVIGLVGDAGVGKSSTINSAFCMEDISLTTGSGEAGTLVPIEFADAPDTQEKLFAAQINRLPRKLCEELLDSCLADYWYHRLAPQEDDTKNTGEVDLGRTAVKIFMALFSDRDEFSDESAATDFLNSMTSAKDKKIRAILRQWILEILNELDKLGNTPTFYAHSASELHQMIQPFTLTSEDATIDGTSLECSVWPFVRFVRITFKHPLLAGAIFIDLPGLSDANPHRRRLVEQHKRKCDHIIVVHGITRIEDEGIVQHHILDTFYRKRGGSVTLVITKADDVKHESGGRVSYNIQEQEYLSSLDEYDKEVKEELKNNGRLSKGSEMSSNPDFLKEIMKKDKLYRFLSHHAKSRRKQILVAARNRKVTKSLQEWYISKTKDSRGLPVFCVSNSVHMEHIVGFLDKQPPILPIDETGITQLRSYLFALPAKAGKADTLKYHCDVRIRTLLDAMAMSCAGTKAMMKREHLIKAIMDSRKDIGKNIDTVRQDINKRFVSPLIVKFGICEDQWIEKAKALCNQWAQYNAAGHAAFLKHEGNWKTNACGKANWNESLLEAVRDFIAPLLDDLIEKGCNDFANDAIMSMCEVLDKMERDMEVNIDSSQMKAFQAFFDSIRTRKKEVTHEIEEVTKSVKAQLGALHCDALNDGDNKKAPFSSKMSRIYKQALDAQKTSSLKTLRDTRSNAFKTAVLKKKTGPYSSIRNFIEKGIKMVLDKAADDLVKSCGLVYDKLMHDFDHVCPEREDNGVKALKRREALGKKVKKAKETLDGEIRERLVECGVGMD</sequence>
<reference evidence="2" key="1">
    <citation type="journal article" date="2020" name="Stud. Mycol.">
        <title>101 Dothideomycetes genomes: a test case for predicting lifestyles and emergence of pathogens.</title>
        <authorList>
            <person name="Haridas S."/>
            <person name="Albert R."/>
            <person name="Binder M."/>
            <person name="Bloem J."/>
            <person name="Labutti K."/>
            <person name="Salamov A."/>
            <person name="Andreopoulos B."/>
            <person name="Baker S."/>
            <person name="Barry K."/>
            <person name="Bills G."/>
            <person name="Bluhm B."/>
            <person name="Cannon C."/>
            <person name="Castanera R."/>
            <person name="Culley D."/>
            <person name="Daum C."/>
            <person name="Ezra D."/>
            <person name="Gonzalez J."/>
            <person name="Henrissat B."/>
            <person name="Kuo A."/>
            <person name="Liang C."/>
            <person name="Lipzen A."/>
            <person name="Lutzoni F."/>
            <person name="Magnuson J."/>
            <person name="Mondo S."/>
            <person name="Nolan M."/>
            <person name="Ohm R."/>
            <person name="Pangilinan J."/>
            <person name="Park H.-J."/>
            <person name="Ramirez L."/>
            <person name="Alfaro M."/>
            <person name="Sun H."/>
            <person name="Tritt A."/>
            <person name="Yoshinaga Y."/>
            <person name="Zwiers L.-H."/>
            <person name="Turgeon B."/>
            <person name="Goodwin S."/>
            <person name="Spatafora J."/>
            <person name="Crous P."/>
            <person name="Grigoriev I."/>
        </authorList>
    </citation>
    <scope>NUCLEOTIDE SEQUENCE</scope>
    <source>
        <strain evidence="2">CBS 627.86</strain>
    </source>
</reference>
<evidence type="ECO:0000313" key="3">
    <source>
        <dbReference type="Proteomes" id="UP000799770"/>
    </source>
</evidence>
<accession>A0A6A5ZBC6</accession>
<name>A0A6A5ZBC6_9PLEO</name>
<proteinExistence type="predicted"/>
<dbReference type="InterPro" id="IPR027417">
    <property type="entry name" value="P-loop_NTPase"/>
</dbReference>
<dbReference type="InterPro" id="IPR056024">
    <property type="entry name" value="DUF7605"/>
</dbReference>
<dbReference type="OrthoDB" id="410198at2759"/>
<protein>
    <recommendedName>
        <fullName evidence="1">DUF7605 domain-containing protein</fullName>
    </recommendedName>
</protein>
<keyword evidence="3" id="KW-1185">Reference proteome</keyword>
<dbReference type="PANTHER" id="PTHR36681:SF3">
    <property type="entry name" value="NUCLEAR GTPASE, GERMINAL CENTER-ASSOCIATED, TANDEM DUPLICATE 3"/>
    <property type="match status" value="1"/>
</dbReference>
<organism evidence="2 3">
    <name type="scientific">Lophiotrema nucula</name>
    <dbReference type="NCBI Taxonomy" id="690887"/>
    <lineage>
        <taxon>Eukaryota</taxon>
        <taxon>Fungi</taxon>
        <taxon>Dikarya</taxon>
        <taxon>Ascomycota</taxon>
        <taxon>Pezizomycotina</taxon>
        <taxon>Dothideomycetes</taxon>
        <taxon>Pleosporomycetidae</taxon>
        <taxon>Pleosporales</taxon>
        <taxon>Lophiotremataceae</taxon>
        <taxon>Lophiotrema</taxon>
    </lineage>
</organism>
<dbReference type="AlphaFoldDB" id="A0A6A5ZBC6"/>
<gene>
    <name evidence="2" type="ORF">BDV96DRAFT_51219</name>
</gene>
<feature type="domain" description="DUF7605" evidence="1">
    <location>
        <begin position="631"/>
        <end position="796"/>
    </location>
</feature>
<evidence type="ECO:0000259" key="1">
    <source>
        <dbReference type="Pfam" id="PF24564"/>
    </source>
</evidence>
<dbReference type="SUPFAM" id="SSF52540">
    <property type="entry name" value="P-loop containing nucleoside triphosphate hydrolases"/>
    <property type="match status" value="1"/>
</dbReference>
<dbReference type="Pfam" id="PF24564">
    <property type="entry name" value="DUF7605"/>
    <property type="match status" value="1"/>
</dbReference>
<dbReference type="Gene3D" id="3.40.50.300">
    <property type="entry name" value="P-loop containing nucleotide triphosphate hydrolases"/>
    <property type="match status" value="1"/>
</dbReference>